<dbReference type="InterPro" id="IPR000014">
    <property type="entry name" value="PAS"/>
</dbReference>
<evidence type="ECO:0000256" key="4">
    <source>
        <dbReference type="ARBA" id="ARBA00022777"/>
    </source>
</evidence>
<dbReference type="InterPro" id="IPR003594">
    <property type="entry name" value="HATPase_dom"/>
</dbReference>
<dbReference type="InterPro" id="IPR005467">
    <property type="entry name" value="His_kinase_dom"/>
</dbReference>
<dbReference type="EC" id="2.7.13.3" evidence="2"/>
<keyword evidence="3" id="KW-0597">Phosphoprotein</keyword>
<dbReference type="InterPro" id="IPR036097">
    <property type="entry name" value="HisK_dim/P_sf"/>
</dbReference>
<name>A0A7Z9E4K3_9CYAN</name>
<dbReference type="PANTHER" id="PTHR43065:SF50">
    <property type="entry name" value="HISTIDINE KINASE"/>
    <property type="match status" value="1"/>
</dbReference>
<feature type="domain" description="PAC" evidence="9">
    <location>
        <begin position="314"/>
        <end position="366"/>
    </location>
</feature>
<feature type="domain" description="PAC" evidence="9">
    <location>
        <begin position="565"/>
        <end position="618"/>
    </location>
</feature>
<keyword evidence="4 10" id="KW-0418">Kinase</keyword>
<dbReference type="SUPFAM" id="SSF55874">
    <property type="entry name" value="ATPase domain of HSP90 chaperone/DNA topoisomerase II/histidine kinase"/>
    <property type="match status" value="1"/>
</dbReference>
<evidence type="ECO:0000256" key="3">
    <source>
        <dbReference type="ARBA" id="ARBA00022553"/>
    </source>
</evidence>
<dbReference type="InterPro" id="IPR036890">
    <property type="entry name" value="HATPase_C_sf"/>
</dbReference>
<dbReference type="NCBIfam" id="TIGR00229">
    <property type="entry name" value="sensory_box"/>
    <property type="match status" value="4"/>
</dbReference>
<dbReference type="SUPFAM" id="SSF55781">
    <property type="entry name" value="GAF domain-like"/>
    <property type="match status" value="3"/>
</dbReference>
<dbReference type="SMART" id="SM00086">
    <property type="entry name" value="PAC"/>
    <property type="match status" value="3"/>
</dbReference>
<accession>A0A7Z9E4K3</accession>
<dbReference type="SMART" id="SM00387">
    <property type="entry name" value="HATPase_c"/>
    <property type="match status" value="1"/>
</dbReference>
<dbReference type="Pfam" id="PF02518">
    <property type="entry name" value="HATPase_c"/>
    <property type="match status" value="1"/>
</dbReference>
<dbReference type="Gene3D" id="3.30.565.10">
    <property type="entry name" value="Histidine kinase-like ATPase, C-terminal domain"/>
    <property type="match status" value="1"/>
</dbReference>
<dbReference type="SUPFAM" id="SSF55785">
    <property type="entry name" value="PYP-like sensor domain (PAS domain)"/>
    <property type="match status" value="3"/>
</dbReference>
<dbReference type="InterPro" id="IPR035965">
    <property type="entry name" value="PAS-like_dom_sf"/>
</dbReference>
<comment type="caution">
    <text evidence="10">The sequence shown here is derived from an EMBL/GenBank/DDBJ whole genome shotgun (WGS) entry which is preliminary data.</text>
</comment>
<dbReference type="Pfam" id="PF01590">
    <property type="entry name" value="GAF"/>
    <property type="match status" value="2"/>
</dbReference>
<dbReference type="SMART" id="SM00388">
    <property type="entry name" value="HisKA"/>
    <property type="match status" value="1"/>
</dbReference>
<dbReference type="Pfam" id="PF08447">
    <property type="entry name" value="PAS_3"/>
    <property type="match status" value="1"/>
</dbReference>
<evidence type="ECO:0000256" key="1">
    <source>
        <dbReference type="ARBA" id="ARBA00000085"/>
    </source>
</evidence>
<dbReference type="InterPro" id="IPR003661">
    <property type="entry name" value="HisK_dim/P_dom"/>
</dbReference>
<feature type="domain" description="Histidine kinase" evidence="7">
    <location>
        <begin position="975"/>
        <end position="1235"/>
    </location>
</feature>
<evidence type="ECO:0000259" key="9">
    <source>
        <dbReference type="PROSITE" id="PS50113"/>
    </source>
</evidence>
<feature type="domain" description="PAS" evidence="8">
    <location>
        <begin position="219"/>
        <end position="269"/>
    </location>
</feature>
<feature type="domain" description="PAS" evidence="8">
    <location>
        <begin position="363"/>
        <end position="436"/>
    </location>
</feature>
<dbReference type="InterPro" id="IPR004358">
    <property type="entry name" value="Sig_transdc_His_kin-like_C"/>
</dbReference>
<dbReference type="EMBL" id="CZCU02000160">
    <property type="protein sequence ID" value="VXD24412.1"/>
    <property type="molecule type" value="Genomic_DNA"/>
</dbReference>
<dbReference type="PROSITE" id="PS50113">
    <property type="entry name" value="PAC"/>
    <property type="match status" value="3"/>
</dbReference>
<proteinExistence type="predicted"/>
<evidence type="ECO:0000313" key="10">
    <source>
        <dbReference type="EMBL" id="VXD24412.1"/>
    </source>
</evidence>
<evidence type="ECO:0000259" key="8">
    <source>
        <dbReference type="PROSITE" id="PS50112"/>
    </source>
</evidence>
<evidence type="ECO:0000256" key="5">
    <source>
        <dbReference type="ARBA" id="ARBA00023012"/>
    </source>
</evidence>
<dbReference type="Gene3D" id="3.30.450.40">
    <property type="match status" value="2"/>
</dbReference>
<evidence type="ECO:0000313" key="11">
    <source>
        <dbReference type="Proteomes" id="UP000184550"/>
    </source>
</evidence>
<dbReference type="PANTHER" id="PTHR43065">
    <property type="entry name" value="SENSOR HISTIDINE KINASE"/>
    <property type="match status" value="1"/>
</dbReference>
<dbReference type="SMART" id="SM00091">
    <property type="entry name" value="PAS"/>
    <property type="match status" value="3"/>
</dbReference>
<sequence length="1247" mass="141285">MNARFLGQTMFSSEGNTFSQVIHTVSEIPFDDLTHLASHLAQTPIALITFMDTTHQWLKSQVGITGKIHPYLNFCESIIELHSRPKSSPEDRGVIDNSSPHKLSDSTLTLPPEPIIISDTWNDKRFASQPLIRGDKPIRFYLGIPLMTADHLIMGMLSVMDYCPRELSSDTIKALQSLNNQIVSQINLHRQLIHSKTKFSQLEQIINERKQVWEVVRQERDFVCAVLDTVSALVIVLDPEGRIIRFNRSCEELTGYLAQEVEGKTLAELGLNLFSSETVSHLCAEPIMIEFDELPKPIKSQQSLPQTHSYSYLNSWETELIKPDGERHWVAWSNTALFQPNGLIKYVIATGIDITKRRQSEERLGLLERAITASPSGIVISDFTQADCPIIYCNPAFERLTGYSQKEVLGRNCRFLQGEDTDKAELVRIRHAIINRQDCIVTLKNYRKDGSYFWNELSISPVRDREGRLTHFIGIQTDITQRKQSEDALRESEARYRLLADNATDLISRHSLDGTYLYASPASRQLLGYEPEALIGQSLYELIHPDDLESAKQQYLLLPNHPEIYTISYRIRCRNGNYIWFESSWVMLRNQDSETLDEIIAVSRNITERKQAETLLLERSRLSQLEAEVGTALGHGGSIATILSRCTAAISQYPDVAGVGIWTLNLQNNRLDLQASAGLTVHEGNITETDVLNRSIPYPFPALKNRTFDFPLVVEGRLVGLMAICSQESLNDEVRGVLGWVANALAVGIDRVKAREELQSRREGLLFRLASQIRDSLDIDTILGTAVHEIRALLQVDQCHFLWYLLMQPNQQPSFTVTHEALNPHLSNGLQDYPPEQIPLLAEKIRMSATIQVDNMQTTTILDESTRRFFQDAGIFSLLLLPLETRSGQRGAVVCNHYQVFRPWRESEMELLRAVVDQLAIAIDQAELYAQTRAAALAAQTQAFHLSEALQDLKQKESQLIQSEKMSSLGQMVAGVAHEINNPVNFIYGNLTYAKEYTQDILELLELYREVYPNPNPEIQAKSQEIELEFLVEDLPKILSSMEMGADRIRQIVVSLRNFSRLDEAEMKPVNIHDGIDSTLLILQNRLKPKGAFEGIELIKEYGQLPRVECYAGQLNQVFMNILSNAIDALDNQPEPRLIKISTDVIHPNLMENQGKFPPLDQVRIIIRDNGPGIEDKVKTRLFDPFFTTKPVGKGTGLGLSISYKIIVEQHRGTILCYRDQDNFTVFEICIPISQKEHTAESVISNY</sequence>
<dbReference type="InterPro" id="IPR001610">
    <property type="entry name" value="PAC"/>
</dbReference>
<organism evidence="10 11">
    <name type="scientific">Planktothrix serta PCC 8927</name>
    <dbReference type="NCBI Taxonomy" id="671068"/>
    <lineage>
        <taxon>Bacteria</taxon>
        <taxon>Bacillati</taxon>
        <taxon>Cyanobacteriota</taxon>
        <taxon>Cyanophyceae</taxon>
        <taxon>Oscillatoriophycideae</taxon>
        <taxon>Oscillatoriales</taxon>
        <taxon>Microcoleaceae</taxon>
        <taxon>Planktothrix</taxon>
    </lineage>
</organism>
<dbReference type="Proteomes" id="UP000184550">
    <property type="component" value="Unassembled WGS sequence"/>
</dbReference>
<dbReference type="InterPro" id="IPR003018">
    <property type="entry name" value="GAF"/>
</dbReference>
<dbReference type="Pfam" id="PF13426">
    <property type="entry name" value="PAS_9"/>
    <property type="match status" value="1"/>
</dbReference>
<dbReference type="InterPro" id="IPR000700">
    <property type="entry name" value="PAS-assoc_C"/>
</dbReference>
<gene>
    <name evidence="10" type="ORF">PL8927_820030</name>
</gene>
<evidence type="ECO:0000256" key="2">
    <source>
        <dbReference type="ARBA" id="ARBA00012438"/>
    </source>
</evidence>
<dbReference type="CDD" id="cd00130">
    <property type="entry name" value="PAS"/>
    <property type="match status" value="3"/>
</dbReference>
<feature type="compositionally biased region" description="Polar residues" evidence="6">
    <location>
        <begin position="96"/>
        <end position="106"/>
    </location>
</feature>
<keyword evidence="11" id="KW-1185">Reference proteome</keyword>
<feature type="domain" description="PAS" evidence="8">
    <location>
        <begin position="492"/>
        <end position="555"/>
    </location>
</feature>
<feature type="domain" description="PAC" evidence="9">
    <location>
        <begin position="437"/>
        <end position="491"/>
    </location>
</feature>
<dbReference type="AlphaFoldDB" id="A0A7Z9E4K3"/>
<keyword evidence="4 10" id="KW-0808">Transferase</keyword>
<dbReference type="PRINTS" id="PR00344">
    <property type="entry name" value="BCTRLSENSOR"/>
</dbReference>
<reference evidence="10" key="1">
    <citation type="submission" date="2019-10" db="EMBL/GenBank/DDBJ databases">
        <authorList>
            <consortium name="Genoscope - CEA"/>
            <person name="William W."/>
        </authorList>
    </citation>
    <scope>NUCLEOTIDE SEQUENCE [LARGE SCALE GENOMIC DNA]</scope>
    <source>
        <strain evidence="10">BBR_PRJEB10992</strain>
    </source>
</reference>
<protein>
    <recommendedName>
        <fullName evidence="2">histidine kinase</fullName>
        <ecNumber evidence="2">2.7.13.3</ecNumber>
    </recommendedName>
</protein>
<dbReference type="SMART" id="SM00065">
    <property type="entry name" value="GAF"/>
    <property type="match status" value="2"/>
</dbReference>
<dbReference type="CDD" id="cd00082">
    <property type="entry name" value="HisKA"/>
    <property type="match status" value="1"/>
</dbReference>
<comment type="catalytic activity">
    <reaction evidence="1">
        <text>ATP + protein L-histidine = ADP + protein N-phospho-L-histidine.</text>
        <dbReference type="EC" id="2.7.13.3"/>
    </reaction>
</comment>
<feature type="region of interest" description="Disordered" evidence="6">
    <location>
        <begin position="84"/>
        <end position="106"/>
    </location>
</feature>
<feature type="compositionally biased region" description="Basic and acidic residues" evidence="6">
    <location>
        <begin position="84"/>
        <end position="94"/>
    </location>
</feature>
<dbReference type="Pfam" id="PF08448">
    <property type="entry name" value="PAS_4"/>
    <property type="match status" value="1"/>
</dbReference>
<dbReference type="Gene3D" id="3.30.450.20">
    <property type="entry name" value="PAS domain"/>
    <property type="match status" value="3"/>
</dbReference>
<dbReference type="PROSITE" id="PS50109">
    <property type="entry name" value="HIS_KIN"/>
    <property type="match status" value="1"/>
</dbReference>
<dbReference type="InterPro" id="IPR029016">
    <property type="entry name" value="GAF-like_dom_sf"/>
</dbReference>
<dbReference type="InterPro" id="IPR013655">
    <property type="entry name" value="PAS_fold_3"/>
</dbReference>
<keyword evidence="5" id="KW-0902">Two-component regulatory system</keyword>
<evidence type="ECO:0000256" key="6">
    <source>
        <dbReference type="SAM" id="MobiDB-lite"/>
    </source>
</evidence>
<evidence type="ECO:0000259" key="7">
    <source>
        <dbReference type="PROSITE" id="PS50109"/>
    </source>
</evidence>
<dbReference type="GO" id="GO:0000155">
    <property type="term" value="F:phosphorelay sensor kinase activity"/>
    <property type="evidence" value="ECO:0007669"/>
    <property type="project" value="InterPro"/>
</dbReference>
<dbReference type="InterPro" id="IPR013656">
    <property type="entry name" value="PAS_4"/>
</dbReference>
<dbReference type="Gene3D" id="1.10.287.130">
    <property type="match status" value="1"/>
</dbReference>
<dbReference type="SUPFAM" id="SSF47384">
    <property type="entry name" value="Homodimeric domain of signal transducing histidine kinase"/>
    <property type="match status" value="1"/>
</dbReference>
<dbReference type="PROSITE" id="PS50112">
    <property type="entry name" value="PAS"/>
    <property type="match status" value="3"/>
</dbReference>